<dbReference type="GO" id="GO:0005637">
    <property type="term" value="C:nuclear inner membrane"/>
    <property type="evidence" value="ECO:0007669"/>
    <property type="project" value="UniProtKB-SubCell"/>
</dbReference>
<dbReference type="GO" id="GO:0005886">
    <property type="term" value="C:plasma membrane"/>
    <property type="evidence" value="ECO:0007669"/>
    <property type="project" value="UniProtKB-SubCell"/>
</dbReference>
<evidence type="ECO:0000256" key="7">
    <source>
        <dbReference type="ARBA" id="ARBA00022824"/>
    </source>
</evidence>
<evidence type="ECO:0000256" key="10">
    <source>
        <dbReference type="ARBA" id="ARBA00023242"/>
    </source>
</evidence>
<evidence type="ECO:0000256" key="6">
    <source>
        <dbReference type="ARBA" id="ARBA00022692"/>
    </source>
</evidence>
<keyword evidence="7" id="KW-0256">Endoplasmic reticulum</keyword>
<dbReference type="EMBL" id="JAFIRN010000008">
    <property type="protein sequence ID" value="KAG5844480.1"/>
    <property type="molecule type" value="Genomic_DNA"/>
</dbReference>
<comment type="similarity">
    <text evidence="4">Belongs to the TMEM120 family.</text>
</comment>
<evidence type="ECO:0000256" key="11">
    <source>
        <dbReference type="SAM" id="Coils"/>
    </source>
</evidence>
<proteinExistence type="inferred from homology"/>
<sequence>MLFSPTSLAECLQEWETLEKDYQQVQETHRLYKQKLEEVSKLQDSCAASISRQRKKLKDLSASLKE</sequence>
<keyword evidence="6" id="KW-0812">Transmembrane</keyword>
<name>A0A9D3MBX4_ANGAN</name>
<dbReference type="GO" id="GO:0045444">
    <property type="term" value="P:fat cell differentiation"/>
    <property type="evidence" value="ECO:0007669"/>
    <property type="project" value="TreeGrafter"/>
</dbReference>
<evidence type="ECO:0000313" key="12">
    <source>
        <dbReference type="EMBL" id="KAG5844480.1"/>
    </source>
</evidence>
<organism evidence="12 13">
    <name type="scientific">Anguilla anguilla</name>
    <name type="common">European freshwater eel</name>
    <name type="synonym">Muraena anguilla</name>
    <dbReference type="NCBI Taxonomy" id="7936"/>
    <lineage>
        <taxon>Eukaryota</taxon>
        <taxon>Metazoa</taxon>
        <taxon>Chordata</taxon>
        <taxon>Craniata</taxon>
        <taxon>Vertebrata</taxon>
        <taxon>Euteleostomi</taxon>
        <taxon>Actinopterygii</taxon>
        <taxon>Neopterygii</taxon>
        <taxon>Teleostei</taxon>
        <taxon>Anguilliformes</taxon>
        <taxon>Anguillidae</taxon>
        <taxon>Anguilla</taxon>
    </lineage>
</organism>
<dbReference type="GO" id="GO:0005783">
    <property type="term" value="C:endoplasmic reticulum"/>
    <property type="evidence" value="ECO:0007669"/>
    <property type="project" value="UniProtKB-SubCell"/>
</dbReference>
<keyword evidence="8" id="KW-1133">Transmembrane helix</keyword>
<evidence type="ECO:0000256" key="4">
    <source>
        <dbReference type="ARBA" id="ARBA00009700"/>
    </source>
</evidence>
<evidence type="ECO:0000256" key="3">
    <source>
        <dbReference type="ARBA" id="ARBA00004651"/>
    </source>
</evidence>
<feature type="coiled-coil region" evidence="11">
    <location>
        <begin position="8"/>
        <end position="42"/>
    </location>
</feature>
<reference evidence="12" key="1">
    <citation type="submission" date="2021-01" db="EMBL/GenBank/DDBJ databases">
        <title>A chromosome-scale assembly of European eel, Anguilla anguilla.</title>
        <authorList>
            <person name="Henkel C."/>
            <person name="Jong-Raadsen S.A."/>
            <person name="Dufour S."/>
            <person name="Weltzien F.-A."/>
            <person name="Palstra A.P."/>
            <person name="Pelster B."/>
            <person name="Spaink H.P."/>
            <person name="Van Den Thillart G.E."/>
            <person name="Jansen H."/>
            <person name="Zahm M."/>
            <person name="Klopp C."/>
            <person name="Cedric C."/>
            <person name="Louis A."/>
            <person name="Berthelot C."/>
            <person name="Parey E."/>
            <person name="Roest Crollius H."/>
            <person name="Montfort J."/>
            <person name="Robinson-Rechavi M."/>
            <person name="Bucao C."/>
            <person name="Bouchez O."/>
            <person name="Gislard M."/>
            <person name="Lluch J."/>
            <person name="Milhes M."/>
            <person name="Lampietro C."/>
            <person name="Lopez Roques C."/>
            <person name="Donnadieu C."/>
            <person name="Braasch I."/>
            <person name="Desvignes T."/>
            <person name="Postlethwait J."/>
            <person name="Bobe J."/>
            <person name="Guiguen Y."/>
            <person name="Dirks R."/>
        </authorList>
    </citation>
    <scope>NUCLEOTIDE SEQUENCE</scope>
    <source>
        <strain evidence="12">Tag_6206</strain>
        <tissue evidence="12">Liver</tissue>
    </source>
</reference>
<comment type="subcellular location">
    <subcellularLocation>
        <location evidence="3">Cell membrane</location>
        <topology evidence="3">Multi-pass membrane protein</topology>
    </subcellularLocation>
    <subcellularLocation>
        <location evidence="1">Endoplasmic reticulum</location>
    </subcellularLocation>
    <subcellularLocation>
        <location evidence="2">Nucleus inner membrane</location>
        <topology evidence="2">Multi-pass membrane protein</topology>
    </subcellularLocation>
</comment>
<dbReference type="AlphaFoldDB" id="A0A9D3MBX4"/>
<evidence type="ECO:0000256" key="2">
    <source>
        <dbReference type="ARBA" id="ARBA00004473"/>
    </source>
</evidence>
<keyword evidence="5" id="KW-1003">Cell membrane</keyword>
<evidence type="ECO:0000256" key="1">
    <source>
        <dbReference type="ARBA" id="ARBA00004240"/>
    </source>
</evidence>
<dbReference type="InterPro" id="IPR012926">
    <property type="entry name" value="TMEM120A/B"/>
</dbReference>
<protein>
    <submittedName>
        <fullName evidence="12">Uncharacterized protein</fullName>
    </submittedName>
</protein>
<evidence type="ECO:0000256" key="9">
    <source>
        <dbReference type="ARBA" id="ARBA00023136"/>
    </source>
</evidence>
<accession>A0A9D3MBX4</accession>
<keyword evidence="10" id="KW-0539">Nucleus</keyword>
<dbReference type="PANTHER" id="PTHR21433">
    <property type="entry name" value="TRANSMEMBRANE PROTEIN INDUCED BY TUMOR NECROSIS FACTOR ALPHA"/>
    <property type="match status" value="1"/>
</dbReference>
<evidence type="ECO:0000256" key="8">
    <source>
        <dbReference type="ARBA" id="ARBA00022989"/>
    </source>
</evidence>
<gene>
    <name evidence="12" type="ORF">ANANG_G00162960</name>
</gene>
<keyword evidence="13" id="KW-1185">Reference proteome</keyword>
<keyword evidence="11" id="KW-0175">Coiled coil</keyword>
<comment type="caution">
    <text evidence="12">The sequence shown here is derived from an EMBL/GenBank/DDBJ whole genome shotgun (WGS) entry which is preliminary data.</text>
</comment>
<dbReference type="PANTHER" id="PTHR21433:SF1">
    <property type="entry name" value="ION CHANNEL TACAN"/>
    <property type="match status" value="1"/>
</dbReference>
<dbReference type="Pfam" id="PF07851">
    <property type="entry name" value="TMEM120A-B"/>
    <property type="match status" value="1"/>
</dbReference>
<evidence type="ECO:0000313" key="13">
    <source>
        <dbReference type="Proteomes" id="UP001044222"/>
    </source>
</evidence>
<keyword evidence="9" id="KW-0472">Membrane</keyword>
<dbReference type="Proteomes" id="UP001044222">
    <property type="component" value="Chromosome 8"/>
</dbReference>
<evidence type="ECO:0000256" key="5">
    <source>
        <dbReference type="ARBA" id="ARBA00022475"/>
    </source>
</evidence>